<keyword evidence="3" id="KW-1185">Reference proteome</keyword>
<dbReference type="OrthoDB" id="3800309at2759"/>
<evidence type="ECO:0000256" key="1">
    <source>
        <dbReference type="SAM" id="MobiDB-lite"/>
    </source>
</evidence>
<evidence type="ECO:0000313" key="2">
    <source>
        <dbReference type="EMBL" id="KAF1962400.1"/>
    </source>
</evidence>
<sequence length="318" mass="35798">MSVDPIEWEELQRDCHPFPAYIDYLHGQPTPFDLAVQQVRSRMVAPPQQGFIQYHGYNTRSSALHMPVPNSSSRQFQQKQEGRPLATASRQSFPQSNPLPPEAGDTQLPSEGPVHILRRNEILQPRYSWMSEQNRHMINDKLNMAYDFLGQNDRPDLIHQASATLHAISKRVGEMYTVYLQAETTKRNVQAAIPEIWRVYKARDALPPMHPHKDALTKHLRLLLGRFSEPGKMYARGLVTQLLDQERLSYGSSSPQKAYEASPSQISPSLKREYEGIPIGGDEPWIRDGGSGVAAGRYAGKEEAARLGGFVPALYSAV</sequence>
<dbReference type="Proteomes" id="UP000800035">
    <property type="component" value="Unassembled WGS sequence"/>
</dbReference>
<reference evidence="2" key="1">
    <citation type="journal article" date="2020" name="Stud. Mycol.">
        <title>101 Dothideomycetes genomes: a test case for predicting lifestyles and emergence of pathogens.</title>
        <authorList>
            <person name="Haridas S."/>
            <person name="Albert R."/>
            <person name="Binder M."/>
            <person name="Bloem J."/>
            <person name="Labutti K."/>
            <person name="Salamov A."/>
            <person name="Andreopoulos B."/>
            <person name="Baker S."/>
            <person name="Barry K."/>
            <person name="Bills G."/>
            <person name="Bluhm B."/>
            <person name="Cannon C."/>
            <person name="Castanera R."/>
            <person name="Culley D."/>
            <person name="Daum C."/>
            <person name="Ezra D."/>
            <person name="Gonzalez J."/>
            <person name="Henrissat B."/>
            <person name="Kuo A."/>
            <person name="Liang C."/>
            <person name="Lipzen A."/>
            <person name="Lutzoni F."/>
            <person name="Magnuson J."/>
            <person name="Mondo S."/>
            <person name="Nolan M."/>
            <person name="Ohm R."/>
            <person name="Pangilinan J."/>
            <person name="Park H.-J."/>
            <person name="Ramirez L."/>
            <person name="Alfaro M."/>
            <person name="Sun H."/>
            <person name="Tritt A."/>
            <person name="Yoshinaga Y."/>
            <person name="Zwiers L.-H."/>
            <person name="Turgeon B."/>
            <person name="Goodwin S."/>
            <person name="Spatafora J."/>
            <person name="Crous P."/>
            <person name="Grigoriev I."/>
        </authorList>
    </citation>
    <scope>NUCLEOTIDE SEQUENCE</scope>
    <source>
        <strain evidence="2">CBS 675.92</strain>
    </source>
</reference>
<organism evidence="2 3">
    <name type="scientific">Byssothecium circinans</name>
    <dbReference type="NCBI Taxonomy" id="147558"/>
    <lineage>
        <taxon>Eukaryota</taxon>
        <taxon>Fungi</taxon>
        <taxon>Dikarya</taxon>
        <taxon>Ascomycota</taxon>
        <taxon>Pezizomycotina</taxon>
        <taxon>Dothideomycetes</taxon>
        <taxon>Pleosporomycetidae</taxon>
        <taxon>Pleosporales</taxon>
        <taxon>Massarineae</taxon>
        <taxon>Massarinaceae</taxon>
        <taxon>Byssothecium</taxon>
    </lineage>
</organism>
<dbReference type="AlphaFoldDB" id="A0A6A5UDL1"/>
<accession>A0A6A5UDL1</accession>
<dbReference type="EMBL" id="ML976979">
    <property type="protein sequence ID" value="KAF1962400.1"/>
    <property type="molecule type" value="Genomic_DNA"/>
</dbReference>
<feature type="region of interest" description="Disordered" evidence="1">
    <location>
        <begin position="62"/>
        <end position="113"/>
    </location>
</feature>
<gene>
    <name evidence="2" type="ORF">CC80DRAFT_531297</name>
</gene>
<feature type="compositionally biased region" description="Polar residues" evidence="1">
    <location>
        <begin position="69"/>
        <end position="79"/>
    </location>
</feature>
<protein>
    <submittedName>
        <fullName evidence="2">Uncharacterized protein</fullName>
    </submittedName>
</protein>
<proteinExistence type="predicted"/>
<name>A0A6A5UDL1_9PLEO</name>
<evidence type="ECO:0000313" key="3">
    <source>
        <dbReference type="Proteomes" id="UP000800035"/>
    </source>
</evidence>